<evidence type="ECO:0000256" key="4">
    <source>
        <dbReference type="ARBA" id="ARBA00046271"/>
    </source>
</evidence>
<gene>
    <name evidence="5" type="ORF">E1B28_001192</name>
</gene>
<dbReference type="Proteomes" id="UP001049176">
    <property type="component" value="Chromosome 1"/>
</dbReference>
<evidence type="ECO:0008006" key="7">
    <source>
        <dbReference type="Google" id="ProtNLM"/>
    </source>
</evidence>
<keyword evidence="2" id="KW-0472">Membrane</keyword>
<protein>
    <recommendedName>
        <fullName evidence="7">Peroxisomal biogenesis factor 11</fullName>
    </recommendedName>
</protein>
<name>A0A9P7V2Z1_9AGAR</name>
<dbReference type="Pfam" id="PF05648">
    <property type="entry name" value="PEX11"/>
    <property type="match status" value="1"/>
</dbReference>
<dbReference type="GO" id="GO:0016559">
    <property type="term" value="P:peroxisome fission"/>
    <property type="evidence" value="ECO:0007669"/>
    <property type="project" value="InterPro"/>
</dbReference>
<dbReference type="PANTHER" id="PTHR12652">
    <property type="entry name" value="PEROXISOMAL BIOGENESIS FACTOR 11"/>
    <property type="match status" value="1"/>
</dbReference>
<evidence type="ECO:0000256" key="2">
    <source>
        <dbReference type="ARBA" id="ARBA00023136"/>
    </source>
</evidence>
<dbReference type="OrthoDB" id="411017at2759"/>
<comment type="caution">
    <text evidence="5">The sequence shown here is derived from an EMBL/GenBank/DDBJ whole genome shotgun (WGS) entry which is preliminary data.</text>
</comment>
<organism evidence="5 6">
    <name type="scientific">Marasmius oreades</name>
    <name type="common">fairy-ring Marasmius</name>
    <dbReference type="NCBI Taxonomy" id="181124"/>
    <lineage>
        <taxon>Eukaryota</taxon>
        <taxon>Fungi</taxon>
        <taxon>Dikarya</taxon>
        <taxon>Basidiomycota</taxon>
        <taxon>Agaricomycotina</taxon>
        <taxon>Agaricomycetes</taxon>
        <taxon>Agaricomycetidae</taxon>
        <taxon>Agaricales</taxon>
        <taxon>Marasmiineae</taxon>
        <taxon>Marasmiaceae</taxon>
        <taxon>Marasmius</taxon>
    </lineage>
</organism>
<comment type="subcellular location">
    <subcellularLocation>
        <location evidence="4">Peroxisome membrane</location>
    </subcellularLocation>
</comment>
<keyword evidence="6" id="KW-1185">Reference proteome</keyword>
<dbReference type="EMBL" id="CM032181">
    <property type="protein sequence ID" value="KAG7099335.1"/>
    <property type="molecule type" value="Genomic_DNA"/>
</dbReference>
<evidence type="ECO:0000313" key="6">
    <source>
        <dbReference type="Proteomes" id="UP001049176"/>
    </source>
</evidence>
<proteinExistence type="predicted"/>
<evidence type="ECO:0000313" key="5">
    <source>
        <dbReference type="EMBL" id="KAG7099335.1"/>
    </source>
</evidence>
<dbReference type="GeneID" id="66070268"/>
<evidence type="ECO:0000256" key="3">
    <source>
        <dbReference type="ARBA" id="ARBA00023140"/>
    </source>
</evidence>
<sequence>MASIASQVILHPTVSKSLKYGSTTVGRDKAYRALQYFARFYAWYLLSRGERDLSARWNSLKSHLAIARKLLRLGKPMEHLQAAIRACLSTANPVEQVATIGRQLGYFGYLTLDAVVWANTIRFVTLKPETATKVTTFSNRFWLTGVLFSIANGVAKNSRLALETKKLQHGSNEIDLSEKAGRETRLSAVSAARNQTRQQLLIDMLDLWIPATNTGLTNLNDGVLGAFGLITSVLGAHQQWAAVNGK</sequence>
<dbReference type="KEGG" id="more:E1B28_001192"/>
<keyword evidence="1" id="KW-0962">Peroxisome biogenesis</keyword>
<dbReference type="RefSeq" id="XP_043015805.1">
    <property type="nucleotide sequence ID" value="XM_043147100.1"/>
</dbReference>
<dbReference type="AlphaFoldDB" id="A0A9P7V2Z1"/>
<keyword evidence="3" id="KW-0576">Peroxisome</keyword>
<evidence type="ECO:0000256" key="1">
    <source>
        <dbReference type="ARBA" id="ARBA00022593"/>
    </source>
</evidence>
<dbReference type="InterPro" id="IPR008733">
    <property type="entry name" value="PEX11"/>
</dbReference>
<reference evidence="5" key="1">
    <citation type="journal article" date="2021" name="Genome Biol. Evol.">
        <title>The assembled and annotated genome of the fairy-ring fungus Marasmius oreades.</title>
        <authorList>
            <person name="Hiltunen M."/>
            <person name="Ament-Velasquez S.L."/>
            <person name="Johannesson H."/>
        </authorList>
    </citation>
    <scope>NUCLEOTIDE SEQUENCE</scope>
    <source>
        <strain evidence="5">03SP1</strain>
    </source>
</reference>
<dbReference type="PANTHER" id="PTHR12652:SF50">
    <property type="entry name" value="PEROXIN 11"/>
    <property type="match status" value="1"/>
</dbReference>
<accession>A0A9P7V2Z1</accession>
<dbReference type="GO" id="GO:0005778">
    <property type="term" value="C:peroxisomal membrane"/>
    <property type="evidence" value="ECO:0007669"/>
    <property type="project" value="UniProtKB-SubCell"/>
</dbReference>